<dbReference type="GO" id="GO:0016020">
    <property type="term" value="C:membrane"/>
    <property type="evidence" value="ECO:0007669"/>
    <property type="project" value="InterPro"/>
</dbReference>
<dbReference type="NCBIfam" id="NF008528">
    <property type="entry name" value="PRK11463.1-2"/>
    <property type="match status" value="1"/>
</dbReference>
<dbReference type="PANTHER" id="PTHR35335">
    <property type="entry name" value="UPF0716 PROTEIN FXSA"/>
    <property type="match status" value="1"/>
</dbReference>
<name>A0A7G1Q7R4_9GAMM</name>
<dbReference type="Pfam" id="PF04186">
    <property type="entry name" value="FxsA"/>
    <property type="match status" value="1"/>
</dbReference>
<dbReference type="InterPro" id="IPR007313">
    <property type="entry name" value="FxsA"/>
</dbReference>
<accession>A0A7G1Q7R4</accession>
<protein>
    <submittedName>
        <fullName evidence="2">Inner membrane protein</fullName>
    </submittedName>
</protein>
<dbReference type="Proteomes" id="UP000516072">
    <property type="component" value="Chromosome"/>
</dbReference>
<keyword evidence="1" id="KW-1133">Transmembrane helix</keyword>
<organism evidence="2 3">
    <name type="scientific">Candidatus Nitrosacidococcus tergens</name>
    <dbReference type="NCBI Taxonomy" id="553981"/>
    <lineage>
        <taxon>Bacteria</taxon>
        <taxon>Pseudomonadati</taxon>
        <taxon>Pseudomonadota</taxon>
        <taxon>Gammaproteobacteria</taxon>
        <taxon>Chromatiales</taxon>
        <taxon>Chromatiaceae</taxon>
        <taxon>Candidatus Nitrosacidococcus</taxon>
    </lineage>
</organism>
<evidence type="ECO:0000313" key="2">
    <source>
        <dbReference type="EMBL" id="CAB1274156.1"/>
    </source>
</evidence>
<feature type="transmembrane region" description="Helical" evidence="1">
    <location>
        <begin position="94"/>
        <end position="114"/>
    </location>
</feature>
<evidence type="ECO:0000313" key="3">
    <source>
        <dbReference type="Proteomes" id="UP000516072"/>
    </source>
</evidence>
<dbReference type="RefSeq" id="WP_197744443.1">
    <property type="nucleotide sequence ID" value="NZ_LR778175.1"/>
</dbReference>
<keyword evidence="1" id="KW-0812">Transmembrane</keyword>
<dbReference type="AlphaFoldDB" id="A0A7G1Q7R4"/>
<keyword evidence="1" id="KW-0472">Membrane</keyword>
<reference evidence="2 3" key="1">
    <citation type="submission" date="2020-03" db="EMBL/GenBank/DDBJ databases">
        <authorList>
            <person name="Picone N."/>
        </authorList>
    </citation>
    <scope>NUCLEOTIDE SEQUENCE [LARGE SCALE GENOMIC DNA]</scope>
    <source>
        <strain evidence="2">NSCAC1</strain>
    </source>
</reference>
<keyword evidence="3" id="KW-1185">Reference proteome</keyword>
<proteinExistence type="predicted"/>
<feature type="transmembrane region" description="Helical" evidence="1">
    <location>
        <begin position="29"/>
        <end position="47"/>
    </location>
</feature>
<feature type="transmembrane region" description="Helical" evidence="1">
    <location>
        <begin position="68"/>
        <end position="88"/>
    </location>
</feature>
<feature type="transmembrane region" description="Helical" evidence="1">
    <location>
        <begin position="7"/>
        <end position="23"/>
    </location>
</feature>
<sequence>MFPVLPIFLLGLPFIEIYLFIVIGSKLGAGATILLCFITALLGGNLVRHQGFSILRNVQFMGARGETPALKMLEGVVILISGILLIIPGFFTDFLALLGLIPSIRKLFITYFIFRNFSKVTMYSAGTQNTFYQNKTRIIEGQAKKEKE</sequence>
<dbReference type="EMBL" id="LR778175">
    <property type="protein sequence ID" value="CAB1274156.1"/>
    <property type="molecule type" value="Genomic_DNA"/>
</dbReference>
<dbReference type="PANTHER" id="PTHR35335:SF1">
    <property type="entry name" value="UPF0716 PROTEIN FXSA"/>
    <property type="match status" value="1"/>
</dbReference>
<gene>
    <name evidence="2" type="primary">fxsA</name>
    <name evidence="2" type="ORF">NSCAC_0030</name>
</gene>
<evidence type="ECO:0000256" key="1">
    <source>
        <dbReference type="SAM" id="Phobius"/>
    </source>
</evidence>
<dbReference type="KEGG" id="ntg:NSCAC_0030"/>